<reference evidence="1 2" key="1">
    <citation type="journal article" date="2018" name="Plant J.">
        <title>Genome sequences of Chlorella sorokiniana UTEX 1602 and Micractinium conductrix SAG 241.80: implications to maltose excretion by a green alga.</title>
        <authorList>
            <person name="Arriola M.B."/>
            <person name="Velmurugan N."/>
            <person name="Zhang Y."/>
            <person name="Plunkett M.H."/>
            <person name="Hondzo H."/>
            <person name="Barney B.M."/>
        </authorList>
    </citation>
    <scope>NUCLEOTIDE SEQUENCE [LARGE SCALE GENOMIC DNA]</scope>
    <source>
        <strain evidence="1 2">SAG 241.80</strain>
    </source>
</reference>
<name>A0A2P6UZL7_9CHLO</name>
<protein>
    <submittedName>
        <fullName evidence="1">Galactosyl transferase</fullName>
    </submittedName>
</protein>
<dbReference type="Gene3D" id="3.90.550.10">
    <property type="entry name" value="Spore Coat Polysaccharide Biosynthesis Protein SpsA, Chain A"/>
    <property type="match status" value="1"/>
</dbReference>
<keyword evidence="1" id="KW-0808">Transferase</keyword>
<dbReference type="OrthoDB" id="3763672at2759"/>
<sequence length="260" mass="29462">MWWYQYAQRHGYSYFRIVDTVPHTDEDPFGRAHSACFYTWHKIVALKHLLPLLPQCELLTVIDSDTKVANQSIPVLDALVRDFNFTGPSMIAMSSEPDAPHNYVHSPIENKAVLNQNTGFVAVRNRPRAAEIIMQWLSCSRRDSSQSCEECLHGWPCEQCAWAKYIRPTLLPSEYTVLPCTHFNSWPGAGAHLVGPNCDARGGLVVQHYWTAKNVAAEHFEQELDKDPLVRQQLLAQVSEEKGTLIKMGPEDTKRVFGLA</sequence>
<dbReference type="Proteomes" id="UP000239649">
    <property type="component" value="Unassembled WGS sequence"/>
</dbReference>
<organism evidence="1 2">
    <name type="scientific">Micractinium conductrix</name>
    <dbReference type="NCBI Taxonomy" id="554055"/>
    <lineage>
        <taxon>Eukaryota</taxon>
        <taxon>Viridiplantae</taxon>
        <taxon>Chlorophyta</taxon>
        <taxon>core chlorophytes</taxon>
        <taxon>Trebouxiophyceae</taxon>
        <taxon>Chlorellales</taxon>
        <taxon>Chlorellaceae</taxon>
        <taxon>Chlorella clade</taxon>
        <taxon>Micractinium</taxon>
    </lineage>
</organism>
<gene>
    <name evidence="1" type="ORF">C2E20_9024</name>
</gene>
<dbReference type="InterPro" id="IPR029044">
    <property type="entry name" value="Nucleotide-diphossugar_trans"/>
</dbReference>
<comment type="caution">
    <text evidence="1">The sequence shown here is derived from an EMBL/GenBank/DDBJ whole genome shotgun (WGS) entry which is preliminary data.</text>
</comment>
<evidence type="ECO:0000313" key="2">
    <source>
        <dbReference type="Proteomes" id="UP000239649"/>
    </source>
</evidence>
<dbReference type="EMBL" id="LHPF02000068">
    <property type="protein sequence ID" value="PSC67287.1"/>
    <property type="molecule type" value="Genomic_DNA"/>
</dbReference>
<evidence type="ECO:0000313" key="1">
    <source>
        <dbReference type="EMBL" id="PSC67287.1"/>
    </source>
</evidence>
<dbReference type="GO" id="GO:0016740">
    <property type="term" value="F:transferase activity"/>
    <property type="evidence" value="ECO:0007669"/>
    <property type="project" value="UniProtKB-KW"/>
</dbReference>
<keyword evidence="2" id="KW-1185">Reference proteome</keyword>
<accession>A0A2P6UZL7</accession>
<proteinExistence type="predicted"/>
<dbReference type="AlphaFoldDB" id="A0A2P6UZL7"/>